<protein>
    <recommendedName>
        <fullName evidence="3">CRP-like cAMP-binding protein</fullName>
    </recommendedName>
</protein>
<evidence type="ECO:0008006" key="3">
    <source>
        <dbReference type="Google" id="ProtNLM"/>
    </source>
</evidence>
<dbReference type="Gene3D" id="2.60.120.10">
    <property type="entry name" value="Jelly Rolls"/>
    <property type="match status" value="1"/>
</dbReference>
<dbReference type="InterPro" id="IPR014710">
    <property type="entry name" value="RmlC-like_jellyroll"/>
</dbReference>
<proteinExistence type="predicted"/>
<dbReference type="SUPFAM" id="SSF51206">
    <property type="entry name" value="cAMP-binding domain-like"/>
    <property type="match status" value="1"/>
</dbReference>
<dbReference type="InterPro" id="IPR018490">
    <property type="entry name" value="cNMP-bd_dom_sf"/>
</dbReference>
<name>A0ABR7WWB5_9SPHI</name>
<sequence>MPMREHEAIINKVFRILCSYKPQPEALRDHLTQVLDGRFYPDRKILFERGSIVKDVLFVSDGYVACYGFSDAGDRQVLSIAAKNTIVSGKSFTTQTPSTFEWVCLPGTYLMAIGYEALQDTHARFPGTEELSRIVIAEAAERELLERLSLYKDAEMVVKNFYNSFKEFKIPGRMMLDVDIASYLLIGESTLRNVRGKLIKDGRW</sequence>
<evidence type="ECO:0000313" key="1">
    <source>
        <dbReference type="EMBL" id="MBD1366583.1"/>
    </source>
</evidence>
<organism evidence="1 2">
    <name type="scientific">Mucilaginibacter pankratovii</name>
    <dbReference type="NCBI Taxonomy" id="2772110"/>
    <lineage>
        <taxon>Bacteria</taxon>
        <taxon>Pseudomonadati</taxon>
        <taxon>Bacteroidota</taxon>
        <taxon>Sphingobacteriia</taxon>
        <taxon>Sphingobacteriales</taxon>
        <taxon>Sphingobacteriaceae</taxon>
        <taxon>Mucilaginibacter</taxon>
    </lineage>
</organism>
<comment type="caution">
    <text evidence="1">The sequence shown here is derived from an EMBL/GenBank/DDBJ whole genome shotgun (WGS) entry which is preliminary data.</text>
</comment>
<reference evidence="1 2" key="1">
    <citation type="submission" date="2020-09" db="EMBL/GenBank/DDBJ databases">
        <title>Novel species of Mucilaginibacter isolated from a glacier on the Tibetan Plateau.</title>
        <authorList>
            <person name="Liu Q."/>
            <person name="Xin Y.-H."/>
        </authorList>
    </citation>
    <scope>NUCLEOTIDE SEQUENCE [LARGE SCALE GENOMIC DNA]</scope>
    <source>
        <strain evidence="1 2">ZT4R22</strain>
    </source>
</reference>
<evidence type="ECO:0000313" key="2">
    <source>
        <dbReference type="Proteomes" id="UP000606600"/>
    </source>
</evidence>
<gene>
    <name evidence="1" type="ORF">IDJ77_22405</name>
</gene>
<accession>A0ABR7WWB5</accession>
<keyword evidence="2" id="KW-1185">Reference proteome</keyword>
<dbReference type="EMBL" id="JACWMY010000013">
    <property type="protein sequence ID" value="MBD1366583.1"/>
    <property type="molecule type" value="Genomic_DNA"/>
</dbReference>
<dbReference type="Proteomes" id="UP000606600">
    <property type="component" value="Unassembled WGS sequence"/>
</dbReference>
<dbReference type="RefSeq" id="WP_191191223.1">
    <property type="nucleotide sequence ID" value="NZ_JACWMY010000013.1"/>
</dbReference>